<keyword evidence="2" id="KW-1185">Reference proteome</keyword>
<evidence type="ECO:0000313" key="1">
    <source>
        <dbReference type="EMBL" id="GFO06211.1"/>
    </source>
</evidence>
<evidence type="ECO:0000313" key="2">
    <source>
        <dbReference type="Proteomes" id="UP000735302"/>
    </source>
</evidence>
<comment type="caution">
    <text evidence="1">The sequence shown here is derived from an EMBL/GenBank/DDBJ whole genome shotgun (WGS) entry which is preliminary data.</text>
</comment>
<dbReference type="EMBL" id="BLXT01003766">
    <property type="protein sequence ID" value="GFO06211.1"/>
    <property type="molecule type" value="Genomic_DNA"/>
</dbReference>
<dbReference type="Proteomes" id="UP000735302">
    <property type="component" value="Unassembled WGS sequence"/>
</dbReference>
<proteinExistence type="predicted"/>
<organism evidence="1 2">
    <name type="scientific">Plakobranchus ocellatus</name>
    <dbReference type="NCBI Taxonomy" id="259542"/>
    <lineage>
        <taxon>Eukaryota</taxon>
        <taxon>Metazoa</taxon>
        <taxon>Spiralia</taxon>
        <taxon>Lophotrochozoa</taxon>
        <taxon>Mollusca</taxon>
        <taxon>Gastropoda</taxon>
        <taxon>Heterobranchia</taxon>
        <taxon>Euthyneura</taxon>
        <taxon>Panpulmonata</taxon>
        <taxon>Sacoglossa</taxon>
        <taxon>Placobranchoidea</taxon>
        <taxon>Plakobranchidae</taxon>
        <taxon>Plakobranchus</taxon>
    </lineage>
</organism>
<reference evidence="1 2" key="1">
    <citation type="journal article" date="2021" name="Elife">
        <title>Chloroplast acquisition without the gene transfer in kleptoplastic sea slugs, Plakobranchus ocellatus.</title>
        <authorList>
            <person name="Maeda T."/>
            <person name="Takahashi S."/>
            <person name="Yoshida T."/>
            <person name="Shimamura S."/>
            <person name="Takaki Y."/>
            <person name="Nagai Y."/>
            <person name="Toyoda A."/>
            <person name="Suzuki Y."/>
            <person name="Arimoto A."/>
            <person name="Ishii H."/>
            <person name="Satoh N."/>
            <person name="Nishiyama T."/>
            <person name="Hasebe M."/>
            <person name="Maruyama T."/>
            <person name="Minagawa J."/>
            <person name="Obokata J."/>
            <person name="Shigenobu S."/>
        </authorList>
    </citation>
    <scope>NUCLEOTIDE SEQUENCE [LARGE SCALE GENOMIC DNA]</scope>
</reference>
<protein>
    <recommendedName>
        <fullName evidence="3">Secreted protein</fullName>
    </recommendedName>
</protein>
<name>A0AAV4AHW9_9GAST</name>
<accession>A0AAV4AHW9</accession>
<dbReference type="AlphaFoldDB" id="A0AAV4AHW9"/>
<evidence type="ECO:0008006" key="3">
    <source>
        <dbReference type="Google" id="ProtNLM"/>
    </source>
</evidence>
<sequence length="97" mass="11689">MQTMQRFRYCSPRWLFSSLLLHHAGNAKESSYKTVAFTTFNQKKYSQDRHPLQTSSVVRHRRRYCAGGYNIDIIDCKKTTKKKRKRKRKEEKEESEE</sequence>
<gene>
    <name evidence="1" type="ORF">PoB_003271600</name>
</gene>